<proteinExistence type="predicted"/>
<keyword evidence="3" id="KW-1185">Reference proteome</keyword>
<dbReference type="AlphaFoldDB" id="A0A8J3IFY2"/>
<protein>
    <recommendedName>
        <fullName evidence="1">Cel124-like catalytic domain-containing protein</fullName>
    </recommendedName>
</protein>
<sequence length="266" mass="28917">MTPSPSATPAQSLALNIMPHVMPTPTAKQTKATATPIATFNPAVPTPTPKAATASGGDRYFPAGTSVDAIKSGSKSISRQQVKLLIESQVDKNWSVIQDRTGFTTIEKAYAFFLGFSTREATLQVVLETGDGPSHSYGPLQTAEPAYVNDKNYAPEKDVPEMTQYDLTDQNFYDPGVAVHSGIRHFLHFATQAKKAGYTGKELLRHALIGFNSGSIESNDPQWMKEYADEIGALSGWYLQGHLTDAAYTYTGSTSGVDRNNPWGWY</sequence>
<dbReference type="Proteomes" id="UP000597444">
    <property type="component" value="Unassembled WGS sequence"/>
</dbReference>
<accession>A0A8J3IFY2</accession>
<dbReference type="EMBL" id="BNJK01000001">
    <property type="protein sequence ID" value="GHO94724.1"/>
    <property type="molecule type" value="Genomic_DNA"/>
</dbReference>
<reference evidence="2" key="1">
    <citation type="submission" date="2020-10" db="EMBL/GenBank/DDBJ databases">
        <title>Taxonomic study of unclassified bacteria belonging to the class Ktedonobacteria.</title>
        <authorList>
            <person name="Yabe S."/>
            <person name="Wang C.M."/>
            <person name="Zheng Y."/>
            <person name="Sakai Y."/>
            <person name="Cavaletti L."/>
            <person name="Monciardini P."/>
            <person name="Donadio S."/>
        </authorList>
    </citation>
    <scope>NUCLEOTIDE SEQUENCE</scope>
    <source>
        <strain evidence="2">ID150040</strain>
    </source>
</reference>
<gene>
    <name evidence="2" type="ORF">KSF_047720</name>
</gene>
<dbReference type="Gene3D" id="1.10.530.60">
    <property type="match status" value="1"/>
</dbReference>
<feature type="domain" description="Cel124-like catalytic" evidence="1">
    <location>
        <begin position="78"/>
        <end position="239"/>
    </location>
</feature>
<name>A0A8J3IFY2_9CHLR</name>
<evidence type="ECO:0000259" key="1">
    <source>
        <dbReference type="Pfam" id="PF21908"/>
    </source>
</evidence>
<dbReference type="Pfam" id="PF21908">
    <property type="entry name" value="Cel124_C"/>
    <property type="match status" value="1"/>
</dbReference>
<dbReference type="InterPro" id="IPR054107">
    <property type="entry name" value="Cel124_cat"/>
</dbReference>
<comment type="caution">
    <text evidence="2">The sequence shown here is derived from an EMBL/GenBank/DDBJ whole genome shotgun (WGS) entry which is preliminary data.</text>
</comment>
<evidence type="ECO:0000313" key="2">
    <source>
        <dbReference type="EMBL" id="GHO94724.1"/>
    </source>
</evidence>
<organism evidence="2 3">
    <name type="scientific">Reticulibacter mediterranei</name>
    <dbReference type="NCBI Taxonomy" id="2778369"/>
    <lineage>
        <taxon>Bacteria</taxon>
        <taxon>Bacillati</taxon>
        <taxon>Chloroflexota</taxon>
        <taxon>Ktedonobacteria</taxon>
        <taxon>Ktedonobacterales</taxon>
        <taxon>Reticulibacteraceae</taxon>
        <taxon>Reticulibacter</taxon>
    </lineage>
</organism>
<evidence type="ECO:0000313" key="3">
    <source>
        <dbReference type="Proteomes" id="UP000597444"/>
    </source>
</evidence>